<dbReference type="GO" id="GO:0042277">
    <property type="term" value="F:peptide binding"/>
    <property type="evidence" value="ECO:0007669"/>
    <property type="project" value="TreeGrafter"/>
</dbReference>
<keyword evidence="6" id="KW-0645">Protease</keyword>
<accession>A0AA35SDY4</accession>
<dbReference type="PANTHER" id="PTHR11533:SF174">
    <property type="entry name" value="PUROMYCIN-SENSITIVE AMINOPEPTIDASE-RELATED"/>
    <property type="match status" value="1"/>
</dbReference>
<dbReference type="InterPro" id="IPR014782">
    <property type="entry name" value="Peptidase_M1_dom"/>
</dbReference>
<keyword evidence="7" id="KW-0479">Metal-binding</keyword>
<dbReference type="PANTHER" id="PTHR11533">
    <property type="entry name" value="PROTEASE M1 ZINC METALLOPROTEASE"/>
    <property type="match status" value="1"/>
</dbReference>
<dbReference type="SUPFAM" id="SSF55486">
    <property type="entry name" value="Metalloproteases ('zincins'), catalytic domain"/>
    <property type="match status" value="1"/>
</dbReference>
<evidence type="ECO:0000256" key="12">
    <source>
        <dbReference type="ARBA" id="ARBA00066316"/>
    </source>
</evidence>
<dbReference type="GO" id="GO:0006508">
    <property type="term" value="P:proteolysis"/>
    <property type="evidence" value="ECO:0007669"/>
    <property type="project" value="UniProtKB-KW"/>
</dbReference>
<reference evidence="17" key="1">
    <citation type="submission" date="2023-03" db="EMBL/GenBank/DDBJ databases">
        <authorList>
            <person name="Steffen K."/>
            <person name="Cardenas P."/>
        </authorList>
    </citation>
    <scope>NUCLEOTIDE SEQUENCE</scope>
</reference>
<keyword evidence="5" id="KW-0963">Cytoplasm</keyword>
<keyword evidence="18" id="KW-1185">Reference proteome</keyword>
<evidence type="ECO:0000256" key="10">
    <source>
        <dbReference type="ARBA" id="ARBA00023049"/>
    </source>
</evidence>
<evidence type="ECO:0000256" key="6">
    <source>
        <dbReference type="ARBA" id="ARBA00022670"/>
    </source>
</evidence>
<gene>
    <name evidence="17" type="ORF">GBAR_LOCUS15514</name>
</gene>
<comment type="cofactor">
    <cofactor evidence="1">
        <name>Zn(2+)</name>
        <dbReference type="ChEBI" id="CHEBI:29105"/>
    </cofactor>
</comment>
<dbReference type="GO" id="GO:0016285">
    <property type="term" value="F:alanyl aminopeptidase activity"/>
    <property type="evidence" value="ECO:0007669"/>
    <property type="project" value="UniProtKB-EC"/>
</dbReference>
<evidence type="ECO:0000256" key="8">
    <source>
        <dbReference type="ARBA" id="ARBA00022801"/>
    </source>
</evidence>
<dbReference type="Pfam" id="PF11838">
    <property type="entry name" value="ERAP1_C"/>
    <property type="match status" value="1"/>
</dbReference>
<evidence type="ECO:0000313" key="17">
    <source>
        <dbReference type="EMBL" id="CAI8027107.1"/>
    </source>
</evidence>
<evidence type="ECO:0000256" key="7">
    <source>
        <dbReference type="ARBA" id="ARBA00022723"/>
    </source>
</evidence>
<evidence type="ECO:0000256" key="11">
    <source>
        <dbReference type="ARBA" id="ARBA00052895"/>
    </source>
</evidence>
<evidence type="ECO:0000256" key="5">
    <source>
        <dbReference type="ARBA" id="ARBA00022490"/>
    </source>
</evidence>
<dbReference type="GO" id="GO:0005737">
    <property type="term" value="C:cytoplasm"/>
    <property type="evidence" value="ECO:0007669"/>
    <property type="project" value="UniProtKB-SubCell"/>
</dbReference>
<evidence type="ECO:0000313" key="18">
    <source>
        <dbReference type="Proteomes" id="UP001174909"/>
    </source>
</evidence>
<sequence length="265" mass="29716">MEWWTHLWLNEGFATWIEYLCVDHTHPEYEIWTNFLSREYASAMSLDALASSHPIEVPVGPPSEVEEIFDAISYCKGSCVIRMLHEWIGQESFQKGLNTYLTTFAYKNASTGDLWAHLETTSGKPVADVMSTWTQQLGYPVITVEAKQEGGNRVLTLSQRKFCGDGNITGFESMLWKVPIVIATKGNPQAASLVLTEQSTTVTLEGVGEGDWVLVNLDRVGFYRVSYSSELFQSLTPALTSHTLSPRDRLGLQNDALPWLGQESW</sequence>
<feature type="domain" description="Peptidase M1 membrane alanine aminopeptidase" evidence="15">
    <location>
        <begin position="1"/>
        <end position="133"/>
    </location>
</feature>
<dbReference type="Pfam" id="PF01433">
    <property type="entry name" value="Peptidase_M1"/>
    <property type="match status" value="1"/>
</dbReference>
<dbReference type="Proteomes" id="UP001174909">
    <property type="component" value="Unassembled WGS sequence"/>
</dbReference>
<dbReference type="GO" id="GO:0043171">
    <property type="term" value="P:peptide catabolic process"/>
    <property type="evidence" value="ECO:0007669"/>
    <property type="project" value="TreeGrafter"/>
</dbReference>
<dbReference type="InterPro" id="IPR027268">
    <property type="entry name" value="Peptidase_M4/M1_CTD_sf"/>
</dbReference>
<evidence type="ECO:0000259" key="15">
    <source>
        <dbReference type="Pfam" id="PF01433"/>
    </source>
</evidence>
<keyword evidence="10" id="KW-0482">Metalloprotease</keyword>
<proteinExistence type="inferred from homology"/>
<keyword evidence="9" id="KW-0862">Zinc</keyword>
<dbReference type="GO" id="GO:0016020">
    <property type="term" value="C:membrane"/>
    <property type="evidence" value="ECO:0007669"/>
    <property type="project" value="TreeGrafter"/>
</dbReference>
<comment type="subcellular location">
    <subcellularLocation>
        <location evidence="2">Cytoplasm</location>
    </subcellularLocation>
</comment>
<evidence type="ECO:0000256" key="13">
    <source>
        <dbReference type="ARBA" id="ARBA00074113"/>
    </source>
</evidence>
<comment type="caution">
    <text evidence="17">The sequence shown here is derived from an EMBL/GenBank/DDBJ whole genome shotgun (WGS) entry which is preliminary data.</text>
</comment>
<dbReference type="EMBL" id="CASHTH010002258">
    <property type="protein sequence ID" value="CAI8027107.1"/>
    <property type="molecule type" value="Genomic_DNA"/>
</dbReference>
<keyword evidence="4 17" id="KW-0031">Aminopeptidase</keyword>
<organism evidence="17 18">
    <name type="scientific">Geodia barretti</name>
    <name type="common">Barrett's horny sponge</name>
    <dbReference type="NCBI Taxonomy" id="519541"/>
    <lineage>
        <taxon>Eukaryota</taxon>
        <taxon>Metazoa</taxon>
        <taxon>Porifera</taxon>
        <taxon>Demospongiae</taxon>
        <taxon>Heteroscleromorpha</taxon>
        <taxon>Tetractinellida</taxon>
        <taxon>Astrophorina</taxon>
        <taxon>Geodiidae</taxon>
        <taxon>Geodia</taxon>
    </lineage>
</organism>
<dbReference type="GO" id="GO:0008270">
    <property type="term" value="F:zinc ion binding"/>
    <property type="evidence" value="ECO:0007669"/>
    <property type="project" value="InterPro"/>
</dbReference>
<evidence type="ECO:0000256" key="9">
    <source>
        <dbReference type="ARBA" id="ARBA00022833"/>
    </source>
</evidence>
<keyword evidence="8" id="KW-0378">Hydrolase</keyword>
<dbReference type="EC" id="3.4.11.14" evidence="12"/>
<dbReference type="InterPro" id="IPR050344">
    <property type="entry name" value="Peptidase_M1_aminopeptidases"/>
</dbReference>
<evidence type="ECO:0000259" key="16">
    <source>
        <dbReference type="Pfam" id="PF11838"/>
    </source>
</evidence>
<dbReference type="Gene3D" id="1.10.390.10">
    <property type="entry name" value="Neutral Protease Domain 2"/>
    <property type="match status" value="1"/>
</dbReference>
<feature type="domain" description="ERAP1-like C-terminal" evidence="16">
    <location>
        <begin position="212"/>
        <end position="256"/>
    </location>
</feature>
<dbReference type="Gene3D" id="2.60.40.1910">
    <property type="match status" value="1"/>
</dbReference>
<dbReference type="InterPro" id="IPR024571">
    <property type="entry name" value="ERAP1-like_C_dom"/>
</dbReference>
<evidence type="ECO:0000256" key="1">
    <source>
        <dbReference type="ARBA" id="ARBA00001947"/>
    </source>
</evidence>
<evidence type="ECO:0000256" key="14">
    <source>
        <dbReference type="ARBA" id="ARBA00081993"/>
    </source>
</evidence>
<evidence type="ECO:0000256" key="4">
    <source>
        <dbReference type="ARBA" id="ARBA00022438"/>
    </source>
</evidence>
<dbReference type="FunFam" id="2.60.40.1910:FF:000002">
    <property type="entry name" value="Aminopeptidase"/>
    <property type="match status" value="1"/>
</dbReference>
<comment type="similarity">
    <text evidence="3">Belongs to the peptidase M1 family.</text>
</comment>
<name>A0AA35SDY4_GEOBA</name>
<protein>
    <recommendedName>
        <fullName evidence="13">Puromycin-sensitive aminopeptidase</fullName>
        <ecNumber evidence="12">3.4.11.14</ecNumber>
    </recommendedName>
    <alternativeName>
        <fullName evidence="14">Cytosol alanyl aminopeptidase</fullName>
    </alternativeName>
</protein>
<dbReference type="GO" id="GO:0005615">
    <property type="term" value="C:extracellular space"/>
    <property type="evidence" value="ECO:0007669"/>
    <property type="project" value="TreeGrafter"/>
</dbReference>
<evidence type="ECO:0000256" key="2">
    <source>
        <dbReference type="ARBA" id="ARBA00004496"/>
    </source>
</evidence>
<evidence type="ECO:0000256" key="3">
    <source>
        <dbReference type="ARBA" id="ARBA00010136"/>
    </source>
</evidence>
<dbReference type="AlphaFoldDB" id="A0AA35SDY4"/>
<dbReference type="GO" id="GO:0070006">
    <property type="term" value="F:metalloaminopeptidase activity"/>
    <property type="evidence" value="ECO:0007669"/>
    <property type="project" value="TreeGrafter"/>
</dbReference>
<comment type="catalytic activity">
    <reaction evidence="11">
        <text>Release of an N-terminal amino acid, preferentially alanine, from a wide range of peptides, amides and arylamides.</text>
        <dbReference type="EC" id="3.4.11.14"/>
    </reaction>
</comment>